<organism evidence="17 18">
    <name type="scientific">Kerstersia gyiorum</name>
    <dbReference type="NCBI Taxonomy" id="206506"/>
    <lineage>
        <taxon>Bacteria</taxon>
        <taxon>Pseudomonadati</taxon>
        <taxon>Pseudomonadota</taxon>
        <taxon>Betaproteobacteria</taxon>
        <taxon>Burkholderiales</taxon>
        <taxon>Alcaligenaceae</taxon>
        <taxon>Kerstersia</taxon>
    </lineage>
</organism>
<evidence type="ECO:0000259" key="16">
    <source>
        <dbReference type="Pfam" id="PF07715"/>
    </source>
</evidence>
<dbReference type="GO" id="GO:0044718">
    <property type="term" value="P:siderophore transmembrane transport"/>
    <property type="evidence" value="ECO:0007669"/>
    <property type="project" value="TreeGrafter"/>
</dbReference>
<dbReference type="InterPro" id="IPR039426">
    <property type="entry name" value="TonB-dep_rcpt-like"/>
</dbReference>
<dbReference type="Pfam" id="PF00593">
    <property type="entry name" value="TonB_dep_Rec_b-barrel"/>
    <property type="match status" value="1"/>
</dbReference>
<dbReference type="Proteomes" id="UP000292039">
    <property type="component" value="Unassembled WGS sequence"/>
</dbReference>
<evidence type="ECO:0000256" key="6">
    <source>
        <dbReference type="ARBA" id="ARBA00022729"/>
    </source>
</evidence>
<comment type="caution">
    <text evidence="17">The sequence shown here is derived from an EMBL/GenBank/DDBJ whole genome shotgun (WGS) entry which is preliminary data.</text>
</comment>
<feature type="chain" id="PRO_5030098161" evidence="14">
    <location>
        <begin position="26"/>
        <end position="738"/>
    </location>
</feature>
<keyword evidence="10 11" id="KW-0998">Cell outer membrane</keyword>
<dbReference type="NCBIfam" id="TIGR01785">
    <property type="entry name" value="TonB-hemin"/>
    <property type="match status" value="1"/>
</dbReference>
<dbReference type="InterPro" id="IPR010949">
    <property type="entry name" value="TonB_Hb/transfer/lactofer_rcpt"/>
</dbReference>
<feature type="region of interest" description="Disordered" evidence="13">
    <location>
        <begin position="232"/>
        <end position="260"/>
    </location>
</feature>
<evidence type="ECO:0000256" key="11">
    <source>
        <dbReference type="PROSITE-ProRule" id="PRU01360"/>
    </source>
</evidence>
<keyword evidence="5 11" id="KW-0812">Transmembrane</keyword>
<dbReference type="SUPFAM" id="SSF56935">
    <property type="entry name" value="Porins"/>
    <property type="match status" value="1"/>
</dbReference>
<dbReference type="PANTHER" id="PTHR30069">
    <property type="entry name" value="TONB-DEPENDENT OUTER MEMBRANE RECEPTOR"/>
    <property type="match status" value="1"/>
</dbReference>
<name>A0A4Q7MNH2_9BURK</name>
<dbReference type="CDD" id="cd01347">
    <property type="entry name" value="ligand_gated_channel"/>
    <property type="match status" value="1"/>
</dbReference>
<dbReference type="RefSeq" id="WP_130486887.1">
    <property type="nucleotide sequence ID" value="NZ_CBCSEB010000014.1"/>
</dbReference>
<dbReference type="Pfam" id="PF07715">
    <property type="entry name" value="Plug"/>
    <property type="match status" value="1"/>
</dbReference>
<dbReference type="Gene3D" id="2.40.170.20">
    <property type="entry name" value="TonB-dependent receptor, beta-barrel domain"/>
    <property type="match status" value="1"/>
</dbReference>
<comment type="similarity">
    <text evidence="2 11 12">Belongs to the TonB-dependent receptor family.</text>
</comment>
<dbReference type="Gene3D" id="2.170.130.10">
    <property type="entry name" value="TonB-dependent receptor, plug domain"/>
    <property type="match status" value="1"/>
</dbReference>
<dbReference type="AlphaFoldDB" id="A0A4Q7MNH2"/>
<sequence>MRTLRPTLLSSLIATALTGTNLAIAADNTATDDVNTSQVNTVQESPVRLLTPTVITATRFEQDAAGIPPSATTTSRETLDERFIHNFQDLGQRAEPGIEAGRSLRNGNTQINIRGLQGARVLTLVDGIRLPDVFEFTGRDSIGQDMVDFTSLKSVDIVRGPGSTLYGSSALAGIVGLRTLDPSDVIRPGESFGARGVMDYRSDDGSRGLNVALAGLFDNDNTAWLIQAGGRKGHEYENQGKDDSTGASRTKPNPQKNSRSNVLGKLQHDFVGGHKLGLTGEYRKTNYHSDRLNALGSVMGTATQILSSHTDDSEKRYRLSMEYDYKAPDQDKLIDLASARVYYSRLDSDQFDHQVRSNAPRYERNGQYRQSLYGLSALASKQLTGTVSNRISAGGEWWQSRTEEFAAGYPESSTINLRTVPKTKITQFGLFMEDEIGFLHDQVSLTPGIRYDHYEQNPLSDTTLEQQNGTAVKQRDSRFSPKLLATWYATDNVTLFVQYAQGFRAPNLVEVNGQFSNTSSPYYGYTLHPNPDLKPETSSGYELGARWNSSQASASLTFFDTRYKNFINMEGWPDDANPAFTHYQFQNVNRVRIYGAEAQGQWQFARNWDVWGSLAWSQGRNREDNSYLNSISPLKTVLGLRYSQENWGAESILTLARKRDKVKDDTTFKAPGYGTLDLIGWVTPPEAKGLRLQAGVFNLFDKKYWRSINVQDISSTSAGLDMYTEAGRNVQLSVSYSY</sequence>
<dbReference type="InterPro" id="IPR037066">
    <property type="entry name" value="Plug_dom_sf"/>
</dbReference>
<dbReference type="GO" id="GO:0009279">
    <property type="term" value="C:cell outer membrane"/>
    <property type="evidence" value="ECO:0007669"/>
    <property type="project" value="UniProtKB-SubCell"/>
</dbReference>
<evidence type="ECO:0000259" key="15">
    <source>
        <dbReference type="Pfam" id="PF00593"/>
    </source>
</evidence>
<evidence type="ECO:0000313" key="17">
    <source>
        <dbReference type="EMBL" id="RZS70114.1"/>
    </source>
</evidence>
<evidence type="ECO:0000256" key="3">
    <source>
        <dbReference type="ARBA" id="ARBA00022448"/>
    </source>
</evidence>
<evidence type="ECO:0000256" key="10">
    <source>
        <dbReference type="ARBA" id="ARBA00023237"/>
    </source>
</evidence>
<gene>
    <name evidence="17" type="ORF">EV679_1507</name>
</gene>
<dbReference type="PROSITE" id="PS52016">
    <property type="entry name" value="TONB_DEPENDENT_REC_3"/>
    <property type="match status" value="1"/>
</dbReference>
<dbReference type="GO" id="GO:0015232">
    <property type="term" value="F:heme transmembrane transporter activity"/>
    <property type="evidence" value="ECO:0007669"/>
    <property type="project" value="InterPro"/>
</dbReference>
<evidence type="ECO:0000313" key="18">
    <source>
        <dbReference type="Proteomes" id="UP000292039"/>
    </source>
</evidence>
<dbReference type="InterPro" id="IPR011276">
    <property type="entry name" value="TonB_haem/Hb_rcpt"/>
</dbReference>
<evidence type="ECO:0000256" key="14">
    <source>
        <dbReference type="SAM" id="SignalP"/>
    </source>
</evidence>
<keyword evidence="7 12" id="KW-0798">TonB box</keyword>
<accession>A0A4Q7MNH2</accession>
<evidence type="ECO:0000256" key="4">
    <source>
        <dbReference type="ARBA" id="ARBA00022452"/>
    </source>
</evidence>
<evidence type="ECO:0000256" key="13">
    <source>
        <dbReference type="SAM" id="MobiDB-lite"/>
    </source>
</evidence>
<comment type="subcellular location">
    <subcellularLocation>
        <location evidence="1 11">Cell outer membrane</location>
        <topology evidence="1 11">Multi-pass membrane protein</topology>
    </subcellularLocation>
</comment>
<keyword evidence="6 14" id="KW-0732">Signal</keyword>
<protein>
    <submittedName>
        <fullName evidence="17">Hemoglobin/transferrin/lactoferrin receptor protein</fullName>
    </submittedName>
</protein>
<keyword evidence="8 11" id="KW-0472">Membrane</keyword>
<keyword evidence="3 11" id="KW-0813">Transport</keyword>
<evidence type="ECO:0000256" key="9">
    <source>
        <dbReference type="ARBA" id="ARBA00023170"/>
    </source>
</evidence>
<feature type="domain" description="TonB-dependent receptor plug" evidence="16">
    <location>
        <begin position="67"/>
        <end position="174"/>
    </location>
</feature>
<dbReference type="GO" id="GO:0015344">
    <property type="term" value="F:siderophore uptake transmembrane transporter activity"/>
    <property type="evidence" value="ECO:0007669"/>
    <property type="project" value="TreeGrafter"/>
</dbReference>
<evidence type="ECO:0000256" key="2">
    <source>
        <dbReference type="ARBA" id="ARBA00009810"/>
    </source>
</evidence>
<dbReference type="NCBIfam" id="TIGR01786">
    <property type="entry name" value="TonB-hemlactrns"/>
    <property type="match status" value="1"/>
</dbReference>
<keyword evidence="9 17" id="KW-0675">Receptor</keyword>
<dbReference type="PANTHER" id="PTHR30069:SF29">
    <property type="entry name" value="HEMOGLOBIN AND HEMOGLOBIN-HAPTOGLOBIN-BINDING PROTEIN 1-RELATED"/>
    <property type="match status" value="1"/>
</dbReference>
<evidence type="ECO:0000256" key="1">
    <source>
        <dbReference type="ARBA" id="ARBA00004571"/>
    </source>
</evidence>
<feature type="compositionally biased region" description="Polar residues" evidence="13">
    <location>
        <begin position="245"/>
        <end position="260"/>
    </location>
</feature>
<dbReference type="EMBL" id="SGWZ01000002">
    <property type="protein sequence ID" value="RZS70114.1"/>
    <property type="molecule type" value="Genomic_DNA"/>
</dbReference>
<feature type="compositionally biased region" description="Basic and acidic residues" evidence="13">
    <location>
        <begin position="232"/>
        <end position="244"/>
    </location>
</feature>
<evidence type="ECO:0000256" key="8">
    <source>
        <dbReference type="ARBA" id="ARBA00023136"/>
    </source>
</evidence>
<evidence type="ECO:0000256" key="7">
    <source>
        <dbReference type="ARBA" id="ARBA00023077"/>
    </source>
</evidence>
<evidence type="ECO:0000256" key="5">
    <source>
        <dbReference type="ARBA" id="ARBA00022692"/>
    </source>
</evidence>
<dbReference type="InterPro" id="IPR036942">
    <property type="entry name" value="Beta-barrel_TonB_sf"/>
</dbReference>
<keyword evidence="4 11" id="KW-1134">Transmembrane beta strand</keyword>
<reference evidence="17 18" key="1">
    <citation type="submission" date="2019-02" db="EMBL/GenBank/DDBJ databases">
        <title>Genomic Encyclopedia of Type Strains, Phase IV (KMG-IV): sequencing the most valuable type-strain genomes for metagenomic binning, comparative biology and taxonomic classification.</title>
        <authorList>
            <person name="Goeker M."/>
        </authorList>
    </citation>
    <scope>NUCLEOTIDE SEQUENCE [LARGE SCALE GENOMIC DNA]</scope>
    <source>
        <strain evidence="17 18">DSM 16618</strain>
    </source>
</reference>
<feature type="domain" description="TonB-dependent receptor-like beta-barrel" evidence="15">
    <location>
        <begin position="309"/>
        <end position="699"/>
    </location>
</feature>
<proteinExistence type="inferred from homology"/>
<dbReference type="InterPro" id="IPR012910">
    <property type="entry name" value="Plug_dom"/>
</dbReference>
<evidence type="ECO:0000256" key="12">
    <source>
        <dbReference type="RuleBase" id="RU003357"/>
    </source>
</evidence>
<dbReference type="InterPro" id="IPR000531">
    <property type="entry name" value="Beta-barrel_TonB"/>
</dbReference>
<feature type="signal peptide" evidence="14">
    <location>
        <begin position="1"/>
        <end position="25"/>
    </location>
</feature>